<dbReference type="PROSITE" id="PS50206">
    <property type="entry name" value="RHODANESE_3"/>
    <property type="match status" value="1"/>
</dbReference>
<evidence type="ECO:0000313" key="3">
    <source>
        <dbReference type="Proteomes" id="UP000219563"/>
    </source>
</evidence>
<gene>
    <name evidence="2" type="ORF">SAMN02910411_0902</name>
</gene>
<dbReference type="InterPro" id="IPR036873">
    <property type="entry name" value="Rhodanese-like_dom_sf"/>
</dbReference>
<dbReference type="Gene3D" id="3.40.250.10">
    <property type="entry name" value="Rhodanese-like domain"/>
    <property type="match status" value="1"/>
</dbReference>
<dbReference type="InterPro" id="IPR036868">
    <property type="entry name" value="TusA-like_sf"/>
</dbReference>
<feature type="domain" description="Rhodanese" evidence="1">
    <location>
        <begin position="20"/>
        <end position="107"/>
    </location>
</feature>
<proteinExistence type="predicted"/>
<dbReference type="SUPFAM" id="SSF75169">
    <property type="entry name" value="DsrEFH-like"/>
    <property type="match status" value="1"/>
</dbReference>
<dbReference type="CDD" id="cd00158">
    <property type="entry name" value="RHOD"/>
    <property type="match status" value="1"/>
</dbReference>
<dbReference type="AlphaFoldDB" id="A0A285REK9"/>
<sequence length="351" mass="38803">MGLVDDEIKEISAENFAKLDKANITIVDLREPDEVLVHELPGSINIPFSKIGTDLKNVPKEKPVYVICRTGDLSEEIVEILQDRGYDATNVIGGYDAYKEFASVEKVEKQALFIDAKNLRCPGPIVKVADTLRTLQNESTVNVEATEDAFASDIKVWCERTGNSLDSLEIQDGIIKAKITKKDKLQVSNVATDSANNDKTFIVFSGDLDKTIASFIMANGAAALGRNVTMFFTFWGLNILRSAKKAKVRKDFIEKMFGFMMPRGTKKLGLSRMNMFGAGPKMIRWIMKRKGISSLEELIESAKEHGVRLVACQMSMDIMGIRQEELIDGVELGGVATFIGAGEKSDISLFI</sequence>
<dbReference type="RefSeq" id="WP_207653193.1">
    <property type="nucleotide sequence ID" value="NZ_OBMR01000002.1"/>
</dbReference>
<organism evidence="2 3">
    <name type="scientific">Pseudobutyrivibrio ruminis DSM 9787</name>
    <dbReference type="NCBI Taxonomy" id="1123011"/>
    <lineage>
        <taxon>Bacteria</taxon>
        <taxon>Bacillati</taxon>
        <taxon>Bacillota</taxon>
        <taxon>Clostridia</taxon>
        <taxon>Lachnospirales</taxon>
        <taxon>Lachnospiraceae</taxon>
        <taxon>Pseudobutyrivibrio</taxon>
    </lineage>
</organism>
<dbReference type="InterPro" id="IPR032836">
    <property type="entry name" value="DsrE2-like"/>
</dbReference>
<dbReference type="SUPFAM" id="SSF52821">
    <property type="entry name" value="Rhodanese/Cell cycle control phosphatase"/>
    <property type="match status" value="1"/>
</dbReference>
<name>A0A285REK9_9FIRM</name>
<dbReference type="Pfam" id="PF01206">
    <property type="entry name" value="TusA"/>
    <property type="match status" value="1"/>
</dbReference>
<dbReference type="InterPro" id="IPR001763">
    <property type="entry name" value="Rhodanese-like_dom"/>
</dbReference>
<dbReference type="Gene3D" id="3.30.110.40">
    <property type="entry name" value="TusA-like domain"/>
    <property type="match status" value="1"/>
</dbReference>
<dbReference type="Pfam" id="PF00581">
    <property type="entry name" value="Rhodanese"/>
    <property type="match status" value="1"/>
</dbReference>
<accession>A0A285REK9</accession>
<evidence type="ECO:0000313" key="2">
    <source>
        <dbReference type="EMBL" id="SOB92334.1"/>
    </source>
</evidence>
<dbReference type="EMBL" id="OBMR01000002">
    <property type="protein sequence ID" value="SOB92334.1"/>
    <property type="molecule type" value="Genomic_DNA"/>
</dbReference>
<dbReference type="SUPFAM" id="SSF64307">
    <property type="entry name" value="SirA-like"/>
    <property type="match status" value="1"/>
</dbReference>
<dbReference type="Pfam" id="PF13686">
    <property type="entry name" value="DrsE_2"/>
    <property type="match status" value="1"/>
</dbReference>
<dbReference type="Proteomes" id="UP000219563">
    <property type="component" value="Unassembled WGS sequence"/>
</dbReference>
<dbReference type="InterPro" id="IPR027396">
    <property type="entry name" value="DsrEFH-like"/>
</dbReference>
<reference evidence="2 3" key="1">
    <citation type="submission" date="2017-08" db="EMBL/GenBank/DDBJ databases">
        <authorList>
            <person name="de Groot N.N."/>
        </authorList>
    </citation>
    <scope>NUCLEOTIDE SEQUENCE [LARGE SCALE GENOMIC DNA]</scope>
    <source>
        <strain evidence="2 3">DSM 9787</strain>
    </source>
</reference>
<dbReference type="PANTHER" id="PTHR34655">
    <property type="entry name" value="CONSERVED WITHIN P. AEROPHILUM"/>
    <property type="match status" value="1"/>
</dbReference>
<dbReference type="SMART" id="SM00450">
    <property type="entry name" value="RHOD"/>
    <property type="match status" value="1"/>
</dbReference>
<dbReference type="PANTHER" id="PTHR34655:SF2">
    <property type="entry name" value="PEROXIREDOXIN FAMILY PROTEIN"/>
    <property type="match status" value="1"/>
</dbReference>
<evidence type="ECO:0000259" key="1">
    <source>
        <dbReference type="PROSITE" id="PS50206"/>
    </source>
</evidence>
<dbReference type="InterPro" id="IPR001455">
    <property type="entry name" value="TusA-like"/>
</dbReference>
<protein>
    <submittedName>
        <fullName evidence="2">Peroxiredoxin family protein</fullName>
    </submittedName>
</protein>
<dbReference type="Gene3D" id="3.40.1260.10">
    <property type="entry name" value="DsrEFH-like"/>
    <property type="match status" value="1"/>
</dbReference>